<evidence type="ECO:0000313" key="2">
    <source>
        <dbReference type="Proteomes" id="UP001331761"/>
    </source>
</evidence>
<sequence>IRHILVHGDLYSSNILWQNGVVKAVIDYQDLVRLFSTGLAATERKSNTVELLEHYRKTIISLIPDLKGILTTEWLLSCYKTIFPMAGLWAIVSLHASFESTTSQGPMDSTKLKIVVGKIHGIAADILEAVHSNRKQ</sequence>
<keyword evidence="2" id="KW-1185">Reference proteome</keyword>
<dbReference type="SUPFAM" id="SSF56112">
    <property type="entry name" value="Protein kinase-like (PK-like)"/>
    <property type="match status" value="1"/>
</dbReference>
<dbReference type="Pfam" id="PF07914">
    <property type="entry name" value="DUF1679"/>
    <property type="match status" value="1"/>
</dbReference>
<gene>
    <name evidence="1" type="ORF">GCK32_011251</name>
</gene>
<dbReference type="InterPro" id="IPR011009">
    <property type="entry name" value="Kinase-like_dom_sf"/>
</dbReference>
<organism evidence="1 2">
    <name type="scientific">Trichostrongylus colubriformis</name>
    <name type="common">Black scour worm</name>
    <dbReference type="NCBI Taxonomy" id="6319"/>
    <lineage>
        <taxon>Eukaryota</taxon>
        <taxon>Metazoa</taxon>
        <taxon>Ecdysozoa</taxon>
        <taxon>Nematoda</taxon>
        <taxon>Chromadorea</taxon>
        <taxon>Rhabditida</taxon>
        <taxon>Rhabditina</taxon>
        <taxon>Rhabditomorpha</taxon>
        <taxon>Strongyloidea</taxon>
        <taxon>Trichostrongylidae</taxon>
        <taxon>Trichostrongylus</taxon>
    </lineage>
</organism>
<evidence type="ECO:0000313" key="1">
    <source>
        <dbReference type="EMBL" id="KAK5985758.1"/>
    </source>
</evidence>
<dbReference type="AlphaFoldDB" id="A0AAN8IVX2"/>
<proteinExistence type="predicted"/>
<dbReference type="PANTHER" id="PTHR23020">
    <property type="entry name" value="UNCHARACTERIZED NUCLEAR HORMONE RECEPTOR-RELATED"/>
    <property type="match status" value="1"/>
</dbReference>
<accession>A0AAN8IVX2</accession>
<dbReference type="EMBL" id="WIXE01001372">
    <property type="protein sequence ID" value="KAK5985758.1"/>
    <property type="molecule type" value="Genomic_DNA"/>
</dbReference>
<name>A0AAN8IVX2_TRICO</name>
<dbReference type="InterPro" id="IPR052961">
    <property type="entry name" value="Oxido-Kinase-like_Enzymes"/>
</dbReference>
<comment type="caution">
    <text evidence="1">The sequence shown here is derived from an EMBL/GenBank/DDBJ whole genome shotgun (WGS) entry which is preliminary data.</text>
</comment>
<dbReference type="Proteomes" id="UP001331761">
    <property type="component" value="Unassembled WGS sequence"/>
</dbReference>
<protein>
    <submittedName>
        <fullName evidence="1">Uncharacterized protein</fullName>
    </submittedName>
</protein>
<feature type="non-terminal residue" evidence="1">
    <location>
        <position position="1"/>
    </location>
</feature>
<dbReference type="InterPro" id="IPR012877">
    <property type="entry name" value="Dhs-27"/>
</dbReference>
<reference evidence="1 2" key="1">
    <citation type="submission" date="2019-10" db="EMBL/GenBank/DDBJ databases">
        <title>Assembly and Annotation for the nematode Trichostrongylus colubriformis.</title>
        <authorList>
            <person name="Martin J."/>
        </authorList>
    </citation>
    <scope>NUCLEOTIDE SEQUENCE [LARGE SCALE GENOMIC DNA]</scope>
    <source>
        <strain evidence="1">G859</strain>
        <tissue evidence="1">Whole worm</tissue>
    </source>
</reference>
<dbReference type="PANTHER" id="PTHR23020:SF41">
    <property type="entry name" value="AMINOGLYCOSIDE PHOSPHOTRANSFERASE DOMAIN-CONTAINING PROTEIN"/>
    <property type="match status" value="1"/>
</dbReference>